<evidence type="ECO:0000256" key="1">
    <source>
        <dbReference type="ARBA" id="ARBA00022741"/>
    </source>
</evidence>
<dbReference type="InterPro" id="IPR001806">
    <property type="entry name" value="Small_GTPase"/>
</dbReference>
<proteinExistence type="predicted"/>
<dbReference type="PANTHER" id="PTHR47977">
    <property type="entry name" value="RAS-RELATED PROTEIN RAB"/>
    <property type="match status" value="1"/>
</dbReference>
<dbReference type="SUPFAM" id="SSF52540">
    <property type="entry name" value="P-loop containing nucleoside triphosphate hydrolases"/>
    <property type="match status" value="1"/>
</dbReference>
<dbReference type="EMBL" id="JBAMIC010000022">
    <property type="protein sequence ID" value="KAK7092089.1"/>
    <property type="molecule type" value="Genomic_DNA"/>
</dbReference>
<comment type="caution">
    <text evidence="4">The sequence shown here is derived from an EMBL/GenBank/DDBJ whole genome shotgun (WGS) entry which is preliminary data.</text>
</comment>
<name>A0AAN9G232_9CAEN</name>
<keyword evidence="5" id="KW-1185">Reference proteome</keyword>
<dbReference type="Pfam" id="PF00071">
    <property type="entry name" value="Ras"/>
    <property type="match status" value="1"/>
</dbReference>
<dbReference type="PROSITE" id="PS51420">
    <property type="entry name" value="RHO"/>
    <property type="match status" value="1"/>
</dbReference>
<dbReference type="Gene3D" id="3.40.50.300">
    <property type="entry name" value="P-loop containing nucleotide triphosphate hydrolases"/>
    <property type="match status" value="1"/>
</dbReference>
<dbReference type="FunFam" id="3.40.50.300:FF:001204">
    <property type="entry name" value="Small GTP-binding protein, putative"/>
    <property type="match status" value="1"/>
</dbReference>
<evidence type="ECO:0000256" key="3">
    <source>
        <dbReference type="SAM" id="MobiDB-lite"/>
    </source>
</evidence>
<dbReference type="SMART" id="SM00177">
    <property type="entry name" value="ARF"/>
    <property type="match status" value="1"/>
</dbReference>
<feature type="region of interest" description="Disordered" evidence="3">
    <location>
        <begin position="1"/>
        <end position="38"/>
    </location>
</feature>
<reference evidence="4 5" key="1">
    <citation type="submission" date="2024-02" db="EMBL/GenBank/DDBJ databases">
        <title>Chromosome-scale genome assembly of the rough periwinkle Littorina saxatilis.</title>
        <authorList>
            <person name="De Jode A."/>
            <person name="Faria R."/>
            <person name="Formenti G."/>
            <person name="Sims Y."/>
            <person name="Smith T.P."/>
            <person name="Tracey A."/>
            <person name="Wood J.M.D."/>
            <person name="Zagrodzka Z.B."/>
            <person name="Johannesson K."/>
            <person name="Butlin R.K."/>
            <person name="Leder E.H."/>
        </authorList>
    </citation>
    <scope>NUCLEOTIDE SEQUENCE [LARGE SCALE GENOMIC DNA]</scope>
    <source>
        <strain evidence="4">Snail1</strain>
        <tissue evidence="4">Muscle</tissue>
    </source>
</reference>
<dbReference type="InterPro" id="IPR050227">
    <property type="entry name" value="Rab"/>
</dbReference>
<evidence type="ECO:0000256" key="2">
    <source>
        <dbReference type="ARBA" id="ARBA00023134"/>
    </source>
</evidence>
<evidence type="ECO:0000313" key="4">
    <source>
        <dbReference type="EMBL" id="KAK7092089.1"/>
    </source>
</evidence>
<dbReference type="NCBIfam" id="TIGR00231">
    <property type="entry name" value="small_GTP"/>
    <property type="match status" value="1"/>
</dbReference>
<feature type="compositionally biased region" description="Low complexity" evidence="3">
    <location>
        <begin position="12"/>
        <end position="22"/>
    </location>
</feature>
<dbReference type="GO" id="GO:0003924">
    <property type="term" value="F:GTPase activity"/>
    <property type="evidence" value="ECO:0007669"/>
    <property type="project" value="InterPro"/>
</dbReference>
<protein>
    <submittedName>
        <fullName evidence="4">Uncharacterized protein</fullName>
    </submittedName>
</protein>
<dbReference type="SMART" id="SM00174">
    <property type="entry name" value="RHO"/>
    <property type="match status" value="1"/>
</dbReference>
<dbReference type="SMART" id="SM00175">
    <property type="entry name" value="RAB"/>
    <property type="match status" value="1"/>
</dbReference>
<dbReference type="AlphaFoldDB" id="A0AAN9G232"/>
<sequence length="258" mass="28726">MVQPQGAEEDPPQSSDSPPSQSKNAFTFNKDIVPPKKPPPSKGYAHLFKYVVVGDSGSGKTALVRRYSKDEFVLTRDYTIGVDFDIKTVPISNGDEVKLQIWDTAGQERYRTITTSYYRGAQGIIIVYDVNNQGSYFNIKQWMQEVRRYCNDDCKIVIVGSKSDLQTEGAEVWGKDKVKLLLDLDEDSEDWESVGVTGYFMVSAKTGERVEEVFECLTQALVTERLNARNPLRAGGTIKLGKGKAGGAEEKKKKKGCC</sequence>
<dbReference type="PRINTS" id="PR00449">
    <property type="entry name" value="RASTRNSFRMNG"/>
</dbReference>
<gene>
    <name evidence="4" type="ORF">V1264_009690</name>
</gene>
<keyword evidence="1" id="KW-0547">Nucleotide-binding</keyword>
<accession>A0AAN9G232</accession>
<dbReference type="InterPro" id="IPR005225">
    <property type="entry name" value="Small_GTP-bd"/>
</dbReference>
<dbReference type="GO" id="GO:0005525">
    <property type="term" value="F:GTP binding"/>
    <property type="evidence" value="ECO:0007669"/>
    <property type="project" value="UniProtKB-KW"/>
</dbReference>
<dbReference type="Proteomes" id="UP001374579">
    <property type="component" value="Unassembled WGS sequence"/>
</dbReference>
<dbReference type="CDD" id="cd00154">
    <property type="entry name" value="Rab"/>
    <property type="match status" value="1"/>
</dbReference>
<dbReference type="PROSITE" id="PS51421">
    <property type="entry name" value="RAS"/>
    <property type="match status" value="1"/>
</dbReference>
<evidence type="ECO:0000313" key="5">
    <source>
        <dbReference type="Proteomes" id="UP001374579"/>
    </source>
</evidence>
<organism evidence="4 5">
    <name type="scientific">Littorina saxatilis</name>
    <dbReference type="NCBI Taxonomy" id="31220"/>
    <lineage>
        <taxon>Eukaryota</taxon>
        <taxon>Metazoa</taxon>
        <taxon>Spiralia</taxon>
        <taxon>Lophotrochozoa</taxon>
        <taxon>Mollusca</taxon>
        <taxon>Gastropoda</taxon>
        <taxon>Caenogastropoda</taxon>
        <taxon>Littorinimorpha</taxon>
        <taxon>Littorinoidea</taxon>
        <taxon>Littorinidae</taxon>
        <taxon>Littorina</taxon>
    </lineage>
</organism>
<keyword evidence="2" id="KW-0342">GTP-binding</keyword>
<dbReference type="InterPro" id="IPR027417">
    <property type="entry name" value="P-loop_NTPase"/>
</dbReference>
<dbReference type="PROSITE" id="PS51419">
    <property type="entry name" value="RAB"/>
    <property type="match status" value="1"/>
</dbReference>
<dbReference type="SMART" id="SM00176">
    <property type="entry name" value="RAN"/>
    <property type="match status" value="1"/>
</dbReference>
<dbReference type="SMART" id="SM00173">
    <property type="entry name" value="RAS"/>
    <property type="match status" value="1"/>
</dbReference>